<dbReference type="AlphaFoldDB" id="A0A813DA62"/>
<proteinExistence type="predicted"/>
<evidence type="ECO:0000313" key="5">
    <source>
        <dbReference type="EMBL" id="CAE8582494.1"/>
    </source>
</evidence>
<dbReference type="OrthoDB" id="1305878at2759"/>
<dbReference type="GO" id="GO:0006511">
    <property type="term" value="P:ubiquitin-dependent protein catabolic process"/>
    <property type="evidence" value="ECO:0007669"/>
    <property type="project" value="TreeGrafter"/>
</dbReference>
<evidence type="ECO:0000313" key="6">
    <source>
        <dbReference type="Proteomes" id="UP000654075"/>
    </source>
</evidence>
<dbReference type="Proteomes" id="UP000654075">
    <property type="component" value="Unassembled WGS sequence"/>
</dbReference>
<comment type="caution">
    <text evidence="5">The sequence shown here is derived from an EMBL/GenBank/DDBJ whole genome shotgun (WGS) entry which is preliminary data.</text>
</comment>
<name>A0A813DA62_POLGL</name>
<dbReference type="GO" id="GO:0016567">
    <property type="term" value="P:protein ubiquitination"/>
    <property type="evidence" value="ECO:0007669"/>
    <property type="project" value="TreeGrafter"/>
</dbReference>
<protein>
    <submittedName>
        <fullName evidence="5">Uncharacterized protein</fullName>
    </submittedName>
</protein>
<dbReference type="Gene3D" id="3.30.40.10">
    <property type="entry name" value="Zinc/RING finger domain, C3HC4 (zinc finger)"/>
    <property type="match status" value="1"/>
</dbReference>
<dbReference type="GO" id="GO:0008270">
    <property type="term" value="F:zinc ion binding"/>
    <property type="evidence" value="ECO:0007669"/>
    <property type="project" value="UniProtKB-KW"/>
</dbReference>
<feature type="region of interest" description="Disordered" evidence="2">
    <location>
        <begin position="256"/>
        <end position="276"/>
    </location>
</feature>
<feature type="domain" description="RING-type" evidence="4">
    <location>
        <begin position="158"/>
        <end position="197"/>
    </location>
</feature>
<dbReference type="SMART" id="SM00240">
    <property type="entry name" value="FHA"/>
    <property type="match status" value="1"/>
</dbReference>
<dbReference type="GO" id="GO:0004842">
    <property type="term" value="F:ubiquitin-protein transferase activity"/>
    <property type="evidence" value="ECO:0007669"/>
    <property type="project" value="TreeGrafter"/>
</dbReference>
<evidence type="ECO:0000256" key="2">
    <source>
        <dbReference type="SAM" id="MobiDB-lite"/>
    </source>
</evidence>
<dbReference type="SUPFAM" id="SSF49879">
    <property type="entry name" value="SMAD/FHA domain"/>
    <property type="match status" value="1"/>
</dbReference>
<dbReference type="GO" id="GO:0005634">
    <property type="term" value="C:nucleus"/>
    <property type="evidence" value="ECO:0007669"/>
    <property type="project" value="TreeGrafter"/>
</dbReference>
<dbReference type="PANTHER" id="PTHR16079">
    <property type="entry name" value="UBIQUITIN LIGASE PROTEIN CHFR"/>
    <property type="match status" value="1"/>
</dbReference>
<dbReference type="Gene3D" id="2.60.200.20">
    <property type="match status" value="1"/>
</dbReference>
<evidence type="ECO:0000259" key="3">
    <source>
        <dbReference type="PROSITE" id="PS50006"/>
    </source>
</evidence>
<evidence type="ECO:0000256" key="1">
    <source>
        <dbReference type="PROSITE-ProRule" id="PRU00175"/>
    </source>
</evidence>
<dbReference type="InterPro" id="IPR000253">
    <property type="entry name" value="FHA_dom"/>
</dbReference>
<keyword evidence="1" id="KW-0862">Zinc</keyword>
<dbReference type="InterPro" id="IPR013083">
    <property type="entry name" value="Znf_RING/FYVE/PHD"/>
</dbReference>
<dbReference type="Pfam" id="PF00498">
    <property type="entry name" value="FHA"/>
    <property type="match status" value="1"/>
</dbReference>
<dbReference type="EMBL" id="CAJNNV010000403">
    <property type="protein sequence ID" value="CAE8582494.1"/>
    <property type="molecule type" value="Genomic_DNA"/>
</dbReference>
<keyword evidence="6" id="KW-1185">Reference proteome</keyword>
<gene>
    <name evidence="5" type="ORF">PGLA1383_LOCUS1491</name>
</gene>
<dbReference type="InterPro" id="IPR052256">
    <property type="entry name" value="E3_ubiquitin-ligase_CHFR"/>
</dbReference>
<dbReference type="PANTHER" id="PTHR16079:SF4">
    <property type="entry name" value="E3 UBIQUITIN-PROTEIN LIGASE CHFR"/>
    <property type="match status" value="1"/>
</dbReference>
<organism evidence="5 6">
    <name type="scientific">Polarella glacialis</name>
    <name type="common">Dinoflagellate</name>
    <dbReference type="NCBI Taxonomy" id="89957"/>
    <lineage>
        <taxon>Eukaryota</taxon>
        <taxon>Sar</taxon>
        <taxon>Alveolata</taxon>
        <taxon>Dinophyceae</taxon>
        <taxon>Suessiales</taxon>
        <taxon>Suessiaceae</taxon>
        <taxon>Polarella</taxon>
    </lineage>
</organism>
<dbReference type="InterPro" id="IPR001841">
    <property type="entry name" value="Znf_RING"/>
</dbReference>
<keyword evidence="1" id="KW-0479">Metal-binding</keyword>
<dbReference type="PROSITE" id="PS50089">
    <property type="entry name" value="ZF_RING_2"/>
    <property type="match status" value="1"/>
</dbReference>
<feature type="domain" description="FHA" evidence="3">
    <location>
        <begin position="37"/>
        <end position="96"/>
    </location>
</feature>
<accession>A0A813DA62</accession>
<dbReference type="SUPFAM" id="SSF57850">
    <property type="entry name" value="RING/U-box"/>
    <property type="match status" value="1"/>
</dbReference>
<sequence>MTRLPKAWSSVGLPCSQAQIAGGSWRRTRIADSGADISVGRGEGNTVVIEDPRVSFHHFTLQVRTTEGRGVNGEVLFNLTLFDASSNGTWVNDNRVGKDKSVPVRQGDRIFVMPSARVGQQEAIGFVVLTAPLLAAPSPAIAGKELHLAKVLTHNVQCRLCKEAPVRKCITAVPCGHNFDLGCLLAWRFESEQCPCCGETIRQGVRNRVVDSVTETFLRARPEVERSALSISLLEAVESSRESVVVLEQLQGGWQGEWRPRPPEPASRWKSTSRSPALPAELKLPDQLKHLQRWATAAHTARNPPAACQPIASERSKTSVEPSAICAVS</sequence>
<evidence type="ECO:0000259" key="4">
    <source>
        <dbReference type="PROSITE" id="PS50089"/>
    </source>
</evidence>
<reference evidence="5" key="1">
    <citation type="submission" date="2021-02" db="EMBL/GenBank/DDBJ databases">
        <authorList>
            <person name="Dougan E. K."/>
            <person name="Rhodes N."/>
            <person name="Thang M."/>
            <person name="Chan C."/>
        </authorList>
    </citation>
    <scope>NUCLEOTIDE SEQUENCE</scope>
</reference>
<feature type="region of interest" description="Disordered" evidence="2">
    <location>
        <begin position="301"/>
        <end position="329"/>
    </location>
</feature>
<dbReference type="InterPro" id="IPR008984">
    <property type="entry name" value="SMAD_FHA_dom_sf"/>
</dbReference>
<dbReference type="PROSITE" id="PS50006">
    <property type="entry name" value="FHA_DOMAIN"/>
    <property type="match status" value="1"/>
</dbReference>
<keyword evidence="1" id="KW-0863">Zinc-finger</keyword>